<dbReference type="HAMAP" id="MF_00195">
    <property type="entry name" value="GTPase_Der"/>
    <property type="match status" value="1"/>
</dbReference>
<name>A0AAW1Q8K7_9CHLO</name>
<dbReference type="Pfam" id="PF14714">
    <property type="entry name" value="KH_dom-like"/>
    <property type="match status" value="1"/>
</dbReference>
<proteinExistence type="inferred from homology"/>
<dbReference type="GO" id="GO:0042254">
    <property type="term" value="P:ribosome biogenesis"/>
    <property type="evidence" value="ECO:0007669"/>
    <property type="project" value="UniProtKB-KW"/>
</dbReference>
<sequence>MLTACSRATRRHLQIAVQAARHFARAAQGLSEESLSELPVVALVGRPNVGKSALFNRLVKRKEALVQNTPEGHVTRDYREGLASLGDLHFKVLDTSGLEPFSEASSIQARATTLTLAVLRRCDLALLLLDARSGVSVVDVELAKWLRAAAPPHIVLAANKAEACSRRAAAADLQGALSDATRLGLGEAVAISAETGDGMVDLYARLQPLVDQATAARAARRASTEEAGAGAPLKIAIMGLPNVGKSSLSNRLLARERSLTGPEPGLTRDAVHERFVWQDHLIELVDTAGWMRRTRLTQFDDSGGAIAEQALKEGERSMHLAQVVLVVVDVLHARNSKEIMTRREVSLASAVIREGRALLLVLNKLDALPAHQREEALGRLRHQVSSQLPELGGVRCVPISARTGEGMDNIMPAVLQLYEVWNKRISTARLNTWLAKVVAFQHGTANEVCRVRYMTQLKPRPPTFVAFVRGSGGMADTSQKYLINALRKEFGLAGIPLRLLIRYKKTLVQNRLQLTKARRRQGNTGHLDALALHRTFLLSK</sequence>
<evidence type="ECO:0000256" key="6">
    <source>
        <dbReference type="ARBA" id="ARBA00023134"/>
    </source>
</evidence>
<comment type="caution">
    <text evidence="10">The sequence shown here is derived from an EMBL/GenBank/DDBJ whole genome shotgun (WGS) entry which is preliminary data.</text>
</comment>
<dbReference type="PRINTS" id="PR00326">
    <property type="entry name" value="GTP1OBG"/>
</dbReference>
<dbReference type="Gene3D" id="3.40.50.300">
    <property type="entry name" value="P-loop containing nucleotide triphosphate hydrolases"/>
    <property type="match status" value="2"/>
</dbReference>
<keyword evidence="5 7" id="KW-0547">Nucleotide-binding</keyword>
<evidence type="ECO:0000256" key="5">
    <source>
        <dbReference type="ARBA" id="ARBA00022741"/>
    </source>
</evidence>
<dbReference type="InterPro" id="IPR032859">
    <property type="entry name" value="KH_dom-like"/>
</dbReference>
<dbReference type="PIRSF" id="PIRSF006485">
    <property type="entry name" value="GTP-binding_EngA"/>
    <property type="match status" value="1"/>
</dbReference>
<evidence type="ECO:0000256" key="3">
    <source>
        <dbReference type="ARBA" id="ARBA00022517"/>
    </source>
</evidence>
<keyword evidence="11" id="KW-1185">Reference proteome</keyword>
<dbReference type="InterPro" id="IPR006073">
    <property type="entry name" value="GTP-bd"/>
</dbReference>
<evidence type="ECO:0000259" key="8">
    <source>
        <dbReference type="Pfam" id="PF01926"/>
    </source>
</evidence>
<dbReference type="InterPro" id="IPR016484">
    <property type="entry name" value="GTPase_Der"/>
</dbReference>
<feature type="domain" description="G" evidence="8">
    <location>
        <begin position="41"/>
        <end position="160"/>
    </location>
</feature>
<dbReference type="SUPFAM" id="SSF52540">
    <property type="entry name" value="P-loop containing nucleoside triphosphate hydrolases"/>
    <property type="match status" value="2"/>
</dbReference>
<feature type="domain" description="GTPase Der C-terminal KH-domain-like" evidence="9">
    <location>
        <begin position="424"/>
        <end position="502"/>
    </location>
</feature>
<dbReference type="EMBL" id="JALJOR010000005">
    <property type="protein sequence ID" value="KAK9817190.1"/>
    <property type="molecule type" value="Genomic_DNA"/>
</dbReference>
<keyword evidence="4 7" id="KW-0677">Repeat</keyword>
<evidence type="ECO:0000313" key="10">
    <source>
        <dbReference type="EMBL" id="KAK9817190.1"/>
    </source>
</evidence>
<comment type="function">
    <text evidence="7">GTPase that plays an essential role in the late steps of ribosome biogenesis.</text>
</comment>
<dbReference type="NCBIfam" id="TIGR03594">
    <property type="entry name" value="GTPase_EngA"/>
    <property type="match status" value="1"/>
</dbReference>
<evidence type="ECO:0000313" key="11">
    <source>
        <dbReference type="Proteomes" id="UP001489004"/>
    </source>
</evidence>
<dbReference type="InterPro" id="IPR015946">
    <property type="entry name" value="KH_dom-like_a/b"/>
</dbReference>
<dbReference type="PANTHER" id="PTHR43834:SF6">
    <property type="entry name" value="GTPASE DER"/>
    <property type="match status" value="1"/>
</dbReference>
<evidence type="ECO:0000256" key="4">
    <source>
        <dbReference type="ARBA" id="ARBA00022737"/>
    </source>
</evidence>
<reference evidence="10 11" key="1">
    <citation type="journal article" date="2024" name="Nat. Commun.">
        <title>Phylogenomics reveals the evolutionary origins of lichenization in chlorophyte algae.</title>
        <authorList>
            <person name="Puginier C."/>
            <person name="Libourel C."/>
            <person name="Otte J."/>
            <person name="Skaloud P."/>
            <person name="Haon M."/>
            <person name="Grisel S."/>
            <person name="Petersen M."/>
            <person name="Berrin J.G."/>
            <person name="Delaux P.M."/>
            <person name="Dal Grande F."/>
            <person name="Keller J."/>
        </authorList>
    </citation>
    <scope>NUCLEOTIDE SEQUENCE [LARGE SCALE GENOMIC DNA]</scope>
    <source>
        <strain evidence="10 11">SAG 2043</strain>
    </source>
</reference>
<evidence type="ECO:0000256" key="2">
    <source>
        <dbReference type="ARBA" id="ARBA00020953"/>
    </source>
</evidence>
<dbReference type="Pfam" id="PF01926">
    <property type="entry name" value="MMR_HSR1"/>
    <property type="match status" value="2"/>
</dbReference>
<dbReference type="InterPro" id="IPR005225">
    <property type="entry name" value="Small_GTP-bd"/>
</dbReference>
<keyword evidence="3" id="KW-0690">Ribosome biogenesis</keyword>
<dbReference type="NCBIfam" id="TIGR00231">
    <property type="entry name" value="small_GTP"/>
    <property type="match status" value="2"/>
</dbReference>
<dbReference type="AlphaFoldDB" id="A0AAW1Q8K7"/>
<keyword evidence="6 7" id="KW-0342">GTP-binding</keyword>
<protein>
    <recommendedName>
        <fullName evidence="2 7">GTPase Der</fullName>
    </recommendedName>
</protein>
<accession>A0AAW1Q8K7</accession>
<evidence type="ECO:0000259" key="9">
    <source>
        <dbReference type="Pfam" id="PF14714"/>
    </source>
</evidence>
<gene>
    <name evidence="10" type="ORF">WJX72_010848</name>
</gene>
<organism evidence="10 11">
    <name type="scientific">[Myrmecia] bisecta</name>
    <dbReference type="NCBI Taxonomy" id="41462"/>
    <lineage>
        <taxon>Eukaryota</taxon>
        <taxon>Viridiplantae</taxon>
        <taxon>Chlorophyta</taxon>
        <taxon>core chlorophytes</taxon>
        <taxon>Trebouxiophyceae</taxon>
        <taxon>Trebouxiales</taxon>
        <taxon>Trebouxiaceae</taxon>
        <taxon>Myrmecia</taxon>
    </lineage>
</organism>
<dbReference type="GO" id="GO:0005525">
    <property type="term" value="F:GTP binding"/>
    <property type="evidence" value="ECO:0007669"/>
    <property type="project" value="UniProtKB-KW"/>
</dbReference>
<evidence type="ECO:0000256" key="1">
    <source>
        <dbReference type="ARBA" id="ARBA00008279"/>
    </source>
</evidence>
<feature type="domain" description="G" evidence="8">
    <location>
        <begin position="234"/>
        <end position="364"/>
    </location>
</feature>
<dbReference type="Proteomes" id="UP001489004">
    <property type="component" value="Unassembled WGS sequence"/>
</dbReference>
<dbReference type="Gene3D" id="3.30.300.20">
    <property type="match status" value="1"/>
</dbReference>
<evidence type="ECO:0000256" key="7">
    <source>
        <dbReference type="RuleBase" id="RU004481"/>
    </source>
</evidence>
<comment type="similarity">
    <text evidence="1 7">Belongs to the TRAFAC class TrmE-Era-EngA-EngB-Septin-like GTPase superfamily. EngA (Der) GTPase family.</text>
</comment>
<dbReference type="PANTHER" id="PTHR43834">
    <property type="entry name" value="GTPASE DER"/>
    <property type="match status" value="1"/>
</dbReference>
<dbReference type="InterPro" id="IPR027417">
    <property type="entry name" value="P-loop_NTPase"/>
</dbReference>